<dbReference type="OrthoDB" id="5650760at2"/>
<dbReference type="Proteomes" id="UP000054820">
    <property type="component" value="Unassembled WGS sequence"/>
</dbReference>
<dbReference type="EMBL" id="UGOY01000001">
    <property type="protein sequence ID" value="STY24454.1"/>
    <property type="molecule type" value="Genomic_DNA"/>
</dbReference>
<feature type="region of interest" description="Disordered" evidence="2">
    <location>
        <begin position="1"/>
        <end position="21"/>
    </location>
</feature>
<protein>
    <submittedName>
        <fullName evidence="4">Uncharacterized protein</fullName>
    </submittedName>
</protein>
<evidence type="ECO:0000313" key="5">
    <source>
        <dbReference type="Proteomes" id="UP000054820"/>
    </source>
</evidence>
<keyword evidence="1" id="KW-0175">Coiled coil</keyword>
<evidence type="ECO:0000313" key="4">
    <source>
        <dbReference type="EMBL" id="STY24454.1"/>
    </source>
</evidence>
<accession>A0A378LCL3</accession>
<dbReference type="STRING" id="460.Lstg_1537"/>
<keyword evidence="5" id="KW-1185">Reference proteome</keyword>
<sequence>MHSKKEIFKEKKRRMTSNSPVGKKEDFTLAFEQFLRTDLLVQNLNTPASSAYDRVKQEIADAEEALNKIKKRKRRNPQRATLNETINKKRKWIKDVETVENKYFLALWTTMFHGYRMDVVVNQNEHIKRQGLAVQVASEEFAKLLQAVLFQEIKIEGKAYSASDLKEYKNILNRFHESVKEIVIEDKNEITSERIRKLLAGNDLTIEHKCKGHAIYTQIYQERDQLVITHCNRGNGQRANHNLVYRINIAGLDLNQLRTAIKTITELEVVKGDEENYKKFYDQYDKTLKDLGFSFSLGKHVKSQKIGNCVLANLKGLLKERLPEDVYKWCITEMRGLSTVQHLISPMLESGKNLKNKTFNIDTEEDFFHLRQLIHYIFDKSVEGIINAHFGNFRKSENLKKAFKALGEYEKIINENKALSSANRAAIKNYIHSKIDPYKKVFTNSEMCKPKIFYEVLWNEAQKIVALSSDDSSKKEFFNYLISKATSNPNFFTDIYDCFYSEKKENGGPLVKLVFTQAIEFITNDTVLNDPEYLAVYQDSLRKILLKECEKSPCDRELISILTKTQLTCVNPNLYVSAFAAMRDHKKTENKYASLQLVLDSALKNSQFLDLFIRKKKPQMPTFFKQKEEHFELSTFFKSAAEFIIENTELPLTQEKLQLHLDKIVHSSIERTADKDKVKRFLELFCYKQLLDSKKINEKNIRYWKNLNVLAHQCKQIHYCYSDAIKVADNVLSSYRKLETLSTRPASKRDGKAFNRATDVTTILGTSYSN</sequence>
<dbReference type="EMBL" id="LNYZ01000012">
    <property type="protein sequence ID" value="KTD77814.1"/>
    <property type="molecule type" value="Genomic_DNA"/>
</dbReference>
<evidence type="ECO:0000256" key="2">
    <source>
        <dbReference type="SAM" id="MobiDB-lite"/>
    </source>
</evidence>
<dbReference type="Proteomes" id="UP000255110">
    <property type="component" value="Unassembled WGS sequence"/>
</dbReference>
<evidence type="ECO:0000313" key="3">
    <source>
        <dbReference type="EMBL" id="KTD77814.1"/>
    </source>
</evidence>
<name>A0A378LCL3_9GAMM</name>
<reference evidence="4 6" key="2">
    <citation type="submission" date="2018-06" db="EMBL/GenBank/DDBJ databases">
        <authorList>
            <consortium name="Pathogen Informatics"/>
            <person name="Doyle S."/>
        </authorList>
    </citation>
    <scope>NUCLEOTIDE SEQUENCE [LARGE SCALE GENOMIC DNA]</scope>
    <source>
        <strain evidence="4 6">NCTC11991</strain>
    </source>
</reference>
<reference evidence="3 5" key="1">
    <citation type="submission" date="2015-11" db="EMBL/GenBank/DDBJ databases">
        <title>Genomic analysis of 38 Legionella species identifies large and diverse effector repertoires.</title>
        <authorList>
            <person name="Burstein D."/>
            <person name="Amaro F."/>
            <person name="Zusman T."/>
            <person name="Lifshitz Z."/>
            <person name="Cohen O."/>
            <person name="Gilbert J.A."/>
            <person name="Pupko T."/>
            <person name="Shuman H.A."/>
            <person name="Segal G."/>
        </authorList>
    </citation>
    <scope>NUCLEOTIDE SEQUENCE [LARGE SCALE GENOMIC DNA]</scope>
    <source>
        <strain evidence="3 5">SC-18-C9</strain>
    </source>
</reference>
<feature type="coiled-coil region" evidence="1">
    <location>
        <begin position="52"/>
        <end position="102"/>
    </location>
</feature>
<gene>
    <name evidence="3" type="ORF">Lstg_1537</name>
    <name evidence="4" type="ORF">NCTC11991_03079</name>
</gene>
<dbReference type="RefSeq" id="WP_058477100.1">
    <property type="nucleotide sequence ID" value="NZ_CAAAIO010000029.1"/>
</dbReference>
<evidence type="ECO:0000313" key="6">
    <source>
        <dbReference type="Proteomes" id="UP000255110"/>
    </source>
</evidence>
<proteinExistence type="predicted"/>
<evidence type="ECO:0000256" key="1">
    <source>
        <dbReference type="SAM" id="Coils"/>
    </source>
</evidence>
<dbReference type="AlphaFoldDB" id="A0A378LCL3"/>
<organism evidence="4 6">
    <name type="scientific">Legionella steigerwaltii</name>
    <dbReference type="NCBI Taxonomy" id="460"/>
    <lineage>
        <taxon>Bacteria</taxon>
        <taxon>Pseudomonadati</taxon>
        <taxon>Pseudomonadota</taxon>
        <taxon>Gammaproteobacteria</taxon>
        <taxon>Legionellales</taxon>
        <taxon>Legionellaceae</taxon>
        <taxon>Legionella</taxon>
    </lineage>
</organism>